<comment type="caution">
    <text evidence="1">The sequence shown here is derived from an EMBL/GenBank/DDBJ whole genome shotgun (WGS) entry which is preliminary data.</text>
</comment>
<gene>
    <name evidence="1" type="ORF">CEV34_3284</name>
</gene>
<proteinExistence type="predicted"/>
<evidence type="ECO:0000313" key="1">
    <source>
        <dbReference type="EMBL" id="OYR23951.1"/>
    </source>
</evidence>
<dbReference type="Proteomes" id="UP000216188">
    <property type="component" value="Unassembled WGS sequence"/>
</dbReference>
<dbReference type="EMBL" id="NNRM01000037">
    <property type="protein sequence ID" value="OYR23951.1"/>
    <property type="molecule type" value="Genomic_DNA"/>
</dbReference>
<sequence length="38" mass="4112">MLLTIARRFSAAAAPNSRLRAAFLSEFGPDFDPQSKAS</sequence>
<dbReference type="AlphaFoldDB" id="A0A256GBH1"/>
<reference evidence="1 2" key="1">
    <citation type="submission" date="2017-07" db="EMBL/GenBank/DDBJ databases">
        <title>Phylogenetic study on the rhizospheric bacterium Ochrobactrum sp. A44.</title>
        <authorList>
            <person name="Krzyzanowska D.M."/>
            <person name="Ossowicki A."/>
            <person name="Rajewska M."/>
            <person name="Maciag T."/>
            <person name="Kaczynski Z."/>
            <person name="Czerwicka M."/>
            <person name="Jafra S."/>
        </authorList>
    </citation>
    <scope>NUCLEOTIDE SEQUENCE [LARGE SCALE GENOMIC DNA]</scope>
    <source>
        <strain evidence="1 2">CCUG 30717</strain>
    </source>
</reference>
<name>A0A256GBH1_9HYPH</name>
<accession>A0A256GBH1</accession>
<evidence type="ECO:0000313" key="2">
    <source>
        <dbReference type="Proteomes" id="UP000216188"/>
    </source>
</evidence>
<protein>
    <submittedName>
        <fullName evidence="1">Uncharacterized protein</fullName>
    </submittedName>
</protein>
<organism evidence="1 2">
    <name type="scientific">Brucella pseudogrignonensis</name>
    <dbReference type="NCBI Taxonomy" id="419475"/>
    <lineage>
        <taxon>Bacteria</taxon>
        <taxon>Pseudomonadati</taxon>
        <taxon>Pseudomonadota</taxon>
        <taxon>Alphaproteobacteria</taxon>
        <taxon>Hyphomicrobiales</taxon>
        <taxon>Brucellaceae</taxon>
        <taxon>Brucella/Ochrobactrum group</taxon>
        <taxon>Brucella</taxon>
    </lineage>
</organism>
<keyword evidence="2" id="KW-1185">Reference proteome</keyword>